<gene>
    <name evidence="7" type="ORF">EC973_002662</name>
</gene>
<dbReference type="GO" id="GO:0005795">
    <property type="term" value="C:Golgi stack"/>
    <property type="evidence" value="ECO:0007669"/>
    <property type="project" value="TreeGrafter"/>
</dbReference>
<dbReference type="Gene3D" id="1.25.10.10">
    <property type="entry name" value="Leucine-rich Repeat Variant"/>
    <property type="match status" value="1"/>
</dbReference>
<protein>
    <recommendedName>
        <fullName evidence="9">General vesicular transport factor p115</fullName>
    </recommendedName>
</protein>
<dbReference type="PANTHER" id="PTHR10013">
    <property type="entry name" value="GENERAL VESICULAR TRANSPORT FACTOR P115"/>
    <property type="match status" value="1"/>
</dbReference>
<dbReference type="GO" id="GO:0000139">
    <property type="term" value="C:Golgi membrane"/>
    <property type="evidence" value="ECO:0007669"/>
    <property type="project" value="InterPro"/>
</dbReference>
<evidence type="ECO:0000256" key="3">
    <source>
        <dbReference type="ARBA" id="ARBA00023054"/>
    </source>
</evidence>
<proteinExistence type="predicted"/>
<dbReference type="Pfam" id="PF04869">
    <property type="entry name" value="Uso1_p115_head"/>
    <property type="match status" value="1"/>
</dbReference>
<evidence type="ECO:0000313" key="8">
    <source>
        <dbReference type="Proteomes" id="UP000605846"/>
    </source>
</evidence>
<dbReference type="GO" id="GO:0012507">
    <property type="term" value="C:ER to Golgi transport vesicle membrane"/>
    <property type="evidence" value="ECO:0007669"/>
    <property type="project" value="TreeGrafter"/>
</dbReference>
<keyword evidence="3 4" id="KW-0175">Coiled coil</keyword>
<dbReference type="AlphaFoldDB" id="A0A8H7BIR6"/>
<accession>A0A8H7BIR6</accession>
<dbReference type="Proteomes" id="UP000605846">
    <property type="component" value="Unassembled WGS sequence"/>
</dbReference>
<evidence type="ECO:0008006" key="9">
    <source>
        <dbReference type="Google" id="ProtNLM"/>
    </source>
</evidence>
<dbReference type="GO" id="GO:0005783">
    <property type="term" value="C:endoplasmic reticulum"/>
    <property type="evidence" value="ECO:0007669"/>
    <property type="project" value="TreeGrafter"/>
</dbReference>
<dbReference type="PANTHER" id="PTHR10013:SF0">
    <property type="entry name" value="GENERAL VESICULAR TRANSPORT FACTOR P115"/>
    <property type="match status" value="1"/>
</dbReference>
<dbReference type="GO" id="GO:0048211">
    <property type="term" value="P:Golgi vesicle docking"/>
    <property type="evidence" value="ECO:0007669"/>
    <property type="project" value="TreeGrafter"/>
</dbReference>
<evidence type="ECO:0000259" key="5">
    <source>
        <dbReference type="Pfam" id="PF04869"/>
    </source>
</evidence>
<dbReference type="OrthoDB" id="198977at2759"/>
<evidence type="ECO:0000256" key="4">
    <source>
        <dbReference type="SAM" id="Coils"/>
    </source>
</evidence>
<keyword evidence="2" id="KW-0333">Golgi apparatus</keyword>
<evidence type="ECO:0000256" key="1">
    <source>
        <dbReference type="ARBA" id="ARBA00004555"/>
    </source>
</evidence>
<dbReference type="GO" id="GO:0006886">
    <property type="term" value="P:intracellular protein transport"/>
    <property type="evidence" value="ECO:0007669"/>
    <property type="project" value="InterPro"/>
</dbReference>
<dbReference type="InterPro" id="IPR016024">
    <property type="entry name" value="ARM-type_fold"/>
</dbReference>
<dbReference type="InterPro" id="IPR011989">
    <property type="entry name" value="ARM-like"/>
</dbReference>
<organism evidence="7 8">
    <name type="scientific">Apophysomyces ossiformis</name>
    <dbReference type="NCBI Taxonomy" id="679940"/>
    <lineage>
        <taxon>Eukaryota</taxon>
        <taxon>Fungi</taxon>
        <taxon>Fungi incertae sedis</taxon>
        <taxon>Mucoromycota</taxon>
        <taxon>Mucoromycotina</taxon>
        <taxon>Mucoromycetes</taxon>
        <taxon>Mucorales</taxon>
        <taxon>Mucorineae</taxon>
        <taxon>Mucoraceae</taxon>
        <taxon>Apophysomyces</taxon>
    </lineage>
</organism>
<feature type="domain" description="Vesicle tethering protein Uso1/P115-like head" evidence="5">
    <location>
        <begin position="345"/>
        <end position="667"/>
    </location>
</feature>
<dbReference type="Pfam" id="PF04871">
    <property type="entry name" value="Uso1_p115_C"/>
    <property type="match status" value="1"/>
</dbReference>
<sequence>MDFFTRGYSALRGERGQPQSADETIERLADCLETATLLEDRRAGVLSLKGLVRDWPEEVGDKSLPALIKVLHTDYKDADMTKSLLETFTVLCTVHNQSVHDDKGYRFTDQFVEDSRNVTILLDILEEYDFYVRYNTIKLLSVLLINRIQRIQECILTSPMGITRLVDLLDDKRDIIRNESLLLLTMLTRNNTEIQKLVTFQATFERLLAIIEDQEGISGDIVVQDSLSLMHNLLRYNVSDQVYFRETSCIQQIPGLLGYVGDSDADHVPFSYEEWPPQKVANTVLVLQLVRILAEPDGVNTPINQKTMAQSGIMLPIVQLGICSNAPSIVRTEALYAIAYVIHGNSENQDLLAKTIVVSPPKIADGQIDSSVAGLPRPAIVSLIAVALNADQELQYSYSSRAAATYTIFSCIDGNPDAQLVIASTMKLPPEDNVNAKFSDKPHSAGSLLLETLENWELSVHDPYKLWFACAIVSHIIKDNEQAKTIAGSIVFGEEANGEEPVPLLHHVIAQLLMSVKNPSTDSRIPIGYLCLLSTWLWDSPASVSLFLSESTHVQFLIQEIQSSSHDPIIQGLAAFLLGITYEHNNDPKTPMDRQGILFLQAIISSRVDQFTSHLARLRDSAAVKSAPQFLQISIEEEAKANNTKSLPSLLLDGAFVDFFKNTYAAVAAEGIQANDEMVQSYKETIDRQAKQISALEQQLAELTSTLTAKQAEEDKWRETIVELEASLAAEKAKNTELASSLAAEKLASEDAKCKISELQAGISREKSEMEDLLVCMGEQDLDIKKYRKKLRELGEVVTDSEDEEE</sequence>
<reference evidence="7" key="1">
    <citation type="submission" date="2020-01" db="EMBL/GenBank/DDBJ databases">
        <title>Genome Sequencing of Three Apophysomyces-Like Fungal Strains Confirms a Novel Fungal Genus in the Mucoromycota with divergent Burkholderia-like Endosymbiotic Bacteria.</title>
        <authorList>
            <person name="Stajich J.E."/>
            <person name="Macias A.M."/>
            <person name="Carter-House D."/>
            <person name="Lovett B."/>
            <person name="Kasson L.R."/>
            <person name="Berry K."/>
            <person name="Grigoriev I."/>
            <person name="Chang Y."/>
            <person name="Spatafora J."/>
            <person name="Kasson M.T."/>
        </authorList>
    </citation>
    <scope>NUCLEOTIDE SEQUENCE</scope>
    <source>
        <strain evidence="7">NRRL A-21654</strain>
    </source>
</reference>
<name>A0A8H7BIR6_9FUNG</name>
<dbReference type="EMBL" id="JABAYA010000175">
    <property type="protein sequence ID" value="KAF7722817.1"/>
    <property type="molecule type" value="Genomic_DNA"/>
</dbReference>
<dbReference type="InterPro" id="IPR006955">
    <property type="entry name" value="Uso1_p115_C"/>
</dbReference>
<feature type="domain" description="Uso1/p115-like vesicle tethering protein C-terminal" evidence="6">
    <location>
        <begin position="689"/>
        <end position="806"/>
    </location>
</feature>
<dbReference type="InterPro" id="IPR024095">
    <property type="entry name" value="Vesicle_P115"/>
</dbReference>
<comment type="subcellular location">
    <subcellularLocation>
        <location evidence="1">Golgi apparatus</location>
    </subcellularLocation>
</comment>
<keyword evidence="8" id="KW-1185">Reference proteome</keyword>
<evidence type="ECO:0000259" key="6">
    <source>
        <dbReference type="Pfam" id="PF04871"/>
    </source>
</evidence>
<dbReference type="GO" id="GO:0048280">
    <property type="term" value="P:vesicle fusion with Golgi apparatus"/>
    <property type="evidence" value="ECO:0007669"/>
    <property type="project" value="InterPro"/>
</dbReference>
<dbReference type="GO" id="GO:0006888">
    <property type="term" value="P:endoplasmic reticulum to Golgi vesicle-mediated transport"/>
    <property type="evidence" value="ECO:0007669"/>
    <property type="project" value="TreeGrafter"/>
</dbReference>
<dbReference type="InterPro" id="IPR006953">
    <property type="entry name" value="Vesicle_Uso1_P115_head"/>
</dbReference>
<comment type="caution">
    <text evidence="7">The sequence shown here is derived from an EMBL/GenBank/DDBJ whole genome shotgun (WGS) entry which is preliminary data.</text>
</comment>
<evidence type="ECO:0000313" key="7">
    <source>
        <dbReference type="EMBL" id="KAF7722817.1"/>
    </source>
</evidence>
<dbReference type="SUPFAM" id="SSF48371">
    <property type="entry name" value="ARM repeat"/>
    <property type="match status" value="1"/>
</dbReference>
<feature type="coiled-coil region" evidence="4">
    <location>
        <begin position="679"/>
        <end position="713"/>
    </location>
</feature>
<evidence type="ECO:0000256" key="2">
    <source>
        <dbReference type="ARBA" id="ARBA00023034"/>
    </source>
</evidence>